<dbReference type="Proteomes" id="UP000722485">
    <property type="component" value="Unassembled WGS sequence"/>
</dbReference>
<dbReference type="EMBL" id="JAANBB010000570">
    <property type="protein sequence ID" value="KAF7539121.1"/>
    <property type="molecule type" value="Genomic_DNA"/>
</dbReference>
<evidence type="ECO:0008006" key="3">
    <source>
        <dbReference type="Google" id="ProtNLM"/>
    </source>
</evidence>
<sequence>MTPTPRLYTTQSASEVPPCTHPSCGRVPVVENVDHRCPACHVSYCSHGCRRSDSRRHKRICEQLRQGVEPPENWEPVMPCNEPMCSKWSPPKGLDAPISIPFTRLSLGTWLHDRPEHDVYRILIDTYRLRMDDLFTTTGKAEEDRVYNGKPTSYPGFRRFISMAAATGRFLPPWWDGERATKCEKLGLPTNGLAGYKLSNKINEEVVAGRYGDATFATQLRIFAASICGSYLQGIAGANTLREMAYSESVANRFLVA</sequence>
<dbReference type="OrthoDB" id="432970at2759"/>
<proteinExistence type="predicted"/>
<protein>
    <recommendedName>
        <fullName evidence="3">MYND-type domain-containing protein</fullName>
    </recommendedName>
</protein>
<organism evidence="1 2">
    <name type="scientific">Cylindrodendrum hubeiense</name>
    <dbReference type="NCBI Taxonomy" id="595255"/>
    <lineage>
        <taxon>Eukaryota</taxon>
        <taxon>Fungi</taxon>
        <taxon>Dikarya</taxon>
        <taxon>Ascomycota</taxon>
        <taxon>Pezizomycotina</taxon>
        <taxon>Sordariomycetes</taxon>
        <taxon>Hypocreomycetidae</taxon>
        <taxon>Hypocreales</taxon>
        <taxon>Nectriaceae</taxon>
        <taxon>Cylindrodendrum</taxon>
    </lineage>
</organism>
<reference evidence="1" key="1">
    <citation type="submission" date="2020-03" db="EMBL/GenBank/DDBJ databases">
        <title>Draft Genome Sequence of Cylindrodendrum hubeiense.</title>
        <authorList>
            <person name="Buettner E."/>
            <person name="Kellner H."/>
        </authorList>
    </citation>
    <scope>NUCLEOTIDE SEQUENCE</scope>
    <source>
        <strain evidence="1">IHI 201604</strain>
    </source>
</reference>
<evidence type="ECO:0000313" key="2">
    <source>
        <dbReference type="Proteomes" id="UP000722485"/>
    </source>
</evidence>
<keyword evidence="2" id="KW-1185">Reference proteome</keyword>
<dbReference type="AlphaFoldDB" id="A0A9P5GXK9"/>
<accession>A0A9P5GXK9</accession>
<comment type="caution">
    <text evidence="1">The sequence shown here is derived from an EMBL/GenBank/DDBJ whole genome shotgun (WGS) entry which is preliminary data.</text>
</comment>
<name>A0A9P5GXK9_9HYPO</name>
<gene>
    <name evidence="1" type="ORF">G7Z17_g12492</name>
</gene>
<evidence type="ECO:0000313" key="1">
    <source>
        <dbReference type="EMBL" id="KAF7539121.1"/>
    </source>
</evidence>
<dbReference type="SUPFAM" id="SSF144232">
    <property type="entry name" value="HIT/MYND zinc finger-like"/>
    <property type="match status" value="1"/>
</dbReference>